<evidence type="ECO:0000256" key="9">
    <source>
        <dbReference type="ARBA" id="ARBA00022833"/>
    </source>
</evidence>
<dbReference type="Gene3D" id="3.30.70.360">
    <property type="match status" value="1"/>
</dbReference>
<dbReference type="InterPro" id="IPR010182">
    <property type="entry name" value="ArgE/DapE"/>
</dbReference>
<dbReference type="GO" id="GO:0009089">
    <property type="term" value="P:lysine biosynthetic process via diaminopimelate"/>
    <property type="evidence" value="ECO:0007669"/>
    <property type="project" value="UniProtKB-UniPathway"/>
</dbReference>
<evidence type="ECO:0000313" key="13">
    <source>
        <dbReference type="EMBL" id="OPA74723.1"/>
    </source>
</evidence>
<evidence type="ECO:0000256" key="2">
    <source>
        <dbReference type="ARBA" id="ARBA00001947"/>
    </source>
</evidence>
<evidence type="ECO:0000256" key="3">
    <source>
        <dbReference type="ARBA" id="ARBA00005130"/>
    </source>
</evidence>
<feature type="domain" description="Peptidase M20 dimerisation" evidence="12">
    <location>
        <begin position="189"/>
        <end position="318"/>
    </location>
</feature>
<dbReference type="SUPFAM" id="SSF53187">
    <property type="entry name" value="Zn-dependent exopeptidases"/>
    <property type="match status" value="1"/>
</dbReference>
<keyword evidence="14" id="KW-1185">Reference proteome</keyword>
<organism evidence="13 14">
    <name type="scientific">Paenibacillus selenitireducens</name>
    <dbReference type="NCBI Taxonomy" id="1324314"/>
    <lineage>
        <taxon>Bacteria</taxon>
        <taxon>Bacillati</taxon>
        <taxon>Bacillota</taxon>
        <taxon>Bacilli</taxon>
        <taxon>Bacillales</taxon>
        <taxon>Paenibacillaceae</taxon>
        <taxon>Paenibacillus</taxon>
    </lineage>
</organism>
<dbReference type="InterPro" id="IPR001261">
    <property type="entry name" value="ArgE/DapE_CS"/>
</dbReference>
<dbReference type="PANTHER" id="PTHR43808">
    <property type="entry name" value="ACETYLORNITHINE DEACETYLASE"/>
    <property type="match status" value="1"/>
</dbReference>
<dbReference type="PROSITE" id="PS00759">
    <property type="entry name" value="ARGE_DAPE_CPG2_2"/>
    <property type="match status" value="1"/>
</dbReference>
<gene>
    <name evidence="13" type="ORF">BVG16_23505</name>
</gene>
<keyword evidence="8" id="KW-0378">Hydrolase</keyword>
<dbReference type="Gene3D" id="3.40.630.10">
    <property type="entry name" value="Zn peptidases"/>
    <property type="match status" value="2"/>
</dbReference>
<evidence type="ECO:0000256" key="1">
    <source>
        <dbReference type="ARBA" id="ARBA00001941"/>
    </source>
</evidence>
<comment type="caution">
    <text evidence="13">The sequence shown here is derived from an EMBL/GenBank/DDBJ whole genome shotgun (WGS) entry which is preliminary data.</text>
</comment>
<evidence type="ECO:0000259" key="12">
    <source>
        <dbReference type="Pfam" id="PF07687"/>
    </source>
</evidence>
<comment type="similarity">
    <text evidence="4">Belongs to the peptidase M20A family.</text>
</comment>
<dbReference type="InterPro" id="IPR036264">
    <property type="entry name" value="Bact_exopeptidase_dim_dom"/>
</dbReference>
<dbReference type="SUPFAM" id="SSF55031">
    <property type="entry name" value="Bacterial exopeptidase dimerisation domain"/>
    <property type="match status" value="1"/>
</dbReference>
<evidence type="ECO:0000256" key="6">
    <source>
        <dbReference type="ARBA" id="ARBA00016853"/>
    </source>
</evidence>
<evidence type="ECO:0000313" key="14">
    <source>
        <dbReference type="Proteomes" id="UP000190188"/>
    </source>
</evidence>
<accession>A0A1T2X568</accession>
<dbReference type="PANTHER" id="PTHR43808:SF32">
    <property type="entry name" value="ARGE_DAPE-RELATED DEACYLASE"/>
    <property type="match status" value="1"/>
</dbReference>
<evidence type="ECO:0000256" key="8">
    <source>
        <dbReference type="ARBA" id="ARBA00022801"/>
    </source>
</evidence>
<dbReference type="Pfam" id="PF01546">
    <property type="entry name" value="Peptidase_M20"/>
    <property type="match status" value="1"/>
</dbReference>
<dbReference type="InterPro" id="IPR002933">
    <property type="entry name" value="Peptidase_M20"/>
</dbReference>
<evidence type="ECO:0000256" key="11">
    <source>
        <dbReference type="ARBA" id="ARBA00051301"/>
    </source>
</evidence>
<dbReference type="STRING" id="1324314.BVG16_23505"/>
<reference evidence="13 14" key="1">
    <citation type="submission" date="2017-01" db="EMBL/GenBank/DDBJ databases">
        <title>Genome analysis of Paenibacillus selenitrireducens ES3-24.</title>
        <authorList>
            <person name="Xu D."/>
            <person name="Yao R."/>
            <person name="Zheng S."/>
        </authorList>
    </citation>
    <scope>NUCLEOTIDE SEQUENCE [LARGE SCALE GENOMIC DNA]</scope>
    <source>
        <strain evidence="13 14">ES3-24</strain>
    </source>
</reference>
<comment type="catalytic activity">
    <reaction evidence="11">
        <text>N-succinyl-(2S,6S)-2,6-diaminopimelate + H2O = (2S,6S)-2,6-diaminopimelate + succinate</text>
        <dbReference type="Rhea" id="RHEA:22608"/>
        <dbReference type="ChEBI" id="CHEBI:15377"/>
        <dbReference type="ChEBI" id="CHEBI:30031"/>
        <dbReference type="ChEBI" id="CHEBI:57609"/>
        <dbReference type="ChEBI" id="CHEBI:58087"/>
        <dbReference type="EC" id="3.5.1.18"/>
    </reaction>
</comment>
<comment type="cofactor">
    <cofactor evidence="1">
        <name>Co(2+)</name>
        <dbReference type="ChEBI" id="CHEBI:48828"/>
    </cofactor>
</comment>
<name>A0A1T2X568_9BACL</name>
<evidence type="ECO:0000256" key="4">
    <source>
        <dbReference type="ARBA" id="ARBA00006247"/>
    </source>
</evidence>
<keyword evidence="10" id="KW-0170">Cobalt</keyword>
<dbReference type="EC" id="3.5.1.18" evidence="5"/>
<dbReference type="InterPro" id="IPR011650">
    <property type="entry name" value="Peptidase_M20_dimer"/>
</dbReference>
<dbReference type="NCBIfam" id="TIGR01910">
    <property type="entry name" value="DapE-ArgE"/>
    <property type="match status" value="1"/>
</dbReference>
<dbReference type="GO" id="GO:0009014">
    <property type="term" value="F:succinyl-diaminopimelate desuccinylase activity"/>
    <property type="evidence" value="ECO:0007669"/>
    <property type="project" value="UniProtKB-EC"/>
</dbReference>
<comment type="cofactor">
    <cofactor evidence="2">
        <name>Zn(2+)</name>
        <dbReference type="ChEBI" id="CHEBI:29105"/>
    </cofactor>
</comment>
<keyword evidence="7" id="KW-0479">Metal-binding</keyword>
<sequence>MNEWKQRWIDEVEARQEDLLKLCSDLIRFPSENPPGDSREISRYIVDYLAEAGIQTEIHDAGDHMLNLIATIGDGTASDRHLIYCGHTDVVPAGDLSRWDFDPFSGEIRDGYVLGLGASDMKCGLAGLLFSVKLLKEFNVPLKGQLSLLIVPDEETGGHQGVPWVFDRKLIHGTAAVIAEPSHPLHPTIGQKGSCWFRFTVPGTPGHGSLSPILGDNAIVKAAAAIQALQALHNFPVQLPDEVKEIIGITKEYIATRENADFSTIIDRVSVNIGTIEGGTKTNVVPDRCEITVDTRLPFGVEPAQVLAEAKRILAEVDIHEELHPEGFQGIANWTPPTDPIVEELVQHICDVKQEKGYGVLQWASSDARHFRRAGIPVLQYGPAELSTIHGFNEKAPVRDVVDAAKVYTLTALSYLGGE</sequence>
<evidence type="ECO:0000256" key="7">
    <source>
        <dbReference type="ARBA" id="ARBA00022723"/>
    </source>
</evidence>
<dbReference type="Pfam" id="PF07687">
    <property type="entry name" value="M20_dimer"/>
    <property type="match status" value="1"/>
</dbReference>
<dbReference type="GO" id="GO:0046872">
    <property type="term" value="F:metal ion binding"/>
    <property type="evidence" value="ECO:0007669"/>
    <property type="project" value="UniProtKB-KW"/>
</dbReference>
<proteinExistence type="inferred from homology"/>
<protein>
    <recommendedName>
        <fullName evidence="6">Probable succinyl-diaminopimelate desuccinylase</fullName>
        <ecNumber evidence="5">3.5.1.18</ecNumber>
    </recommendedName>
</protein>
<comment type="pathway">
    <text evidence="3">Amino-acid biosynthesis; L-lysine biosynthesis via DAP pathway; LL-2,6-diaminopimelate from (S)-tetrahydrodipicolinate (succinylase route): step 3/3.</text>
</comment>
<dbReference type="RefSeq" id="WP_078501639.1">
    <property type="nucleotide sequence ID" value="NZ_MSZX01000010.1"/>
</dbReference>
<dbReference type="EMBL" id="MSZX01000010">
    <property type="protein sequence ID" value="OPA74723.1"/>
    <property type="molecule type" value="Genomic_DNA"/>
</dbReference>
<dbReference type="UniPathway" id="UPA00034">
    <property type="reaction ID" value="UER00021"/>
</dbReference>
<dbReference type="OrthoDB" id="9792335at2"/>
<keyword evidence="9" id="KW-0862">Zinc</keyword>
<evidence type="ECO:0000256" key="10">
    <source>
        <dbReference type="ARBA" id="ARBA00023285"/>
    </source>
</evidence>
<dbReference type="AlphaFoldDB" id="A0A1T2X568"/>
<dbReference type="Proteomes" id="UP000190188">
    <property type="component" value="Unassembled WGS sequence"/>
</dbReference>
<dbReference type="InterPro" id="IPR050072">
    <property type="entry name" value="Peptidase_M20A"/>
</dbReference>
<evidence type="ECO:0000256" key="5">
    <source>
        <dbReference type="ARBA" id="ARBA00011921"/>
    </source>
</evidence>